<dbReference type="Gene3D" id="3.80.10.10">
    <property type="entry name" value="Ribonuclease Inhibitor"/>
    <property type="match status" value="3"/>
</dbReference>
<organism evidence="8 9">
    <name type="scientific">Orchesella dallaii</name>
    <dbReference type="NCBI Taxonomy" id="48710"/>
    <lineage>
        <taxon>Eukaryota</taxon>
        <taxon>Metazoa</taxon>
        <taxon>Ecdysozoa</taxon>
        <taxon>Arthropoda</taxon>
        <taxon>Hexapoda</taxon>
        <taxon>Collembola</taxon>
        <taxon>Entomobryomorpha</taxon>
        <taxon>Entomobryoidea</taxon>
        <taxon>Orchesellidae</taxon>
        <taxon>Orchesellinae</taxon>
        <taxon>Orchesella</taxon>
    </lineage>
</organism>
<keyword evidence="2 6" id="KW-0732">Signal</keyword>
<comment type="caution">
    <text evidence="8">The sequence shown here is derived from an EMBL/GenBank/DDBJ whole genome shotgun (WGS) entry which is preliminary data.</text>
</comment>
<keyword evidence="5" id="KW-0812">Transmembrane</keyword>
<dbReference type="InterPro" id="IPR032675">
    <property type="entry name" value="LRR_dom_sf"/>
</dbReference>
<dbReference type="SMART" id="SM00369">
    <property type="entry name" value="LRR_TYP"/>
    <property type="match status" value="8"/>
</dbReference>
<protein>
    <recommendedName>
        <fullName evidence="7">LRRCT domain-containing protein</fullName>
    </recommendedName>
</protein>
<evidence type="ECO:0000256" key="6">
    <source>
        <dbReference type="SAM" id="SignalP"/>
    </source>
</evidence>
<dbReference type="PROSITE" id="PS51450">
    <property type="entry name" value="LRR"/>
    <property type="match status" value="1"/>
</dbReference>
<evidence type="ECO:0000256" key="5">
    <source>
        <dbReference type="SAM" id="Phobius"/>
    </source>
</evidence>
<reference evidence="8 9" key="1">
    <citation type="submission" date="2024-08" db="EMBL/GenBank/DDBJ databases">
        <authorList>
            <person name="Cucini C."/>
            <person name="Frati F."/>
        </authorList>
    </citation>
    <scope>NUCLEOTIDE SEQUENCE [LARGE SCALE GENOMIC DNA]</scope>
</reference>
<dbReference type="SUPFAM" id="SSF52058">
    <property type="entry name" value="L domain-like"/>
    <property type="match status" value="1"/>
</dbReference>
<feature type="domain" description="LRRCT" evidence="7">
    <location>
        <begin position="375"/>
        <end position="432"/>
    </location>
</feature>
<sequence>MGVFSVIFYTFSAVLLTVTAQNDTSSVPNLIEGTNICKDVNSCLCDMKIATPVILCQGMGLQIMYEQTDWQATFDNENLPENTTLDIRFDENFLTTIPRFPPMPILFLTLRRNNISVIEDLAFSELKQLNFLDLSYNNLRSGSLNEKVFMGPFNASQGYFPLPLKHLNLSHNFIHSLNIKAFDHLTNLQTLDLSHNPLKVLSGTTSMAIASMKNLEYLGLAQCGLDQIHAGMLHDLDKLSALDLSGNLFVEVPQELRYTHNLIVLNLDRNKFEILTQESFLDLTALEDLSLRKNEKLIKVEEGTFGHLKSLTKLDLSFCKRLEQLSDGIFKGLVEKENENKWILNDIRLNDNGLTQIDEVLAPWDQVDYLDIRNNPFRCDCNLEWMVKNLMPKLERIKPGLINDINCAQPKAMRGRAITTLMVEPDLFSKCRDSKDELYPDEITIIQSSSYRAAGITILVIGILLIVIGVSVIGFLVIKRRAIAKALVAHQEIRYERAESDDDGIGSMHSGKNRRPNVF</sequence>
<feature type="transmembrane region" description="Helical" evidence="5">
    <location>
        <begin position="453"/>
        <end position="478"/>
    </location>
</feature>
<accession>A0ABP1S0I3</accession>
<dbReference type="Proteomes" id="UP001642540">
    <property type="component" value="Unassembled WGS sequence"/>
</dbReference>
<evidence type="ECO:0000256" key="3">
    <source>
        <dbReference type="ARBA" id="ARBA00022737"/>
    </source>
</evidence>
<keyword evidence="1" id="KW-0433">Leucine-rich repeat</keyword>
<dbReference type="Pfam" id="PF13855">
    <property type="entry name" value="LRR_8"/>
    <property type="match status" value="3"/>
</dbReference>
<evidence type="ECO:0000256" key="2">
    <source>
        <dbReference type="ARBA" id="ARBA00022729"/>
    </source>
</evidence>
<evidence type="ECO:0000256" key="4">
    <source>
        <dbReference type="SAM" id="MobiDB-lite"/>
    </source>
</evidence>
<proteinExistence type="predicted"/>
<name>A0ABP1S0I3_9HEXA</name>
<evidence type="ECO:0000256" key="1">
    <source>
        <dbReference type="ARBA" id="ARBA00022614"/>
    </source>
</evidence>
<keyword evidence="3" id="KW-0677">Repeat</keyword>
<dbReference type="InterPro" id="IPR000483">
    <property type="entry name" value="Cys-rich_flank_reg_C"/>
</dbReference>
<feature type="region of interest" description="Disordered" evidence="4">
    <location>
        <begin position="500"/>
        <end position="519"/>
    </location>
</feature>
<dbReference type="PANTHER" id="PTHR24366:SF96">
    <property type="entry name" value="LEUCINE RICH REPEAT CONTAINING 53"/>
    <property type="match status" value="1"/>
</dbReference>
<keyword evidence="5" id="KW-0472">Membrane</keyword>
<gene>
    <name evidence="8" type="ORF">ODALV1_LOCUS28135</name>
</gene>
<dbReference type="InterPro" id="IPR003591">
    <property type="entry name" value="Leu-rich_rpt_typical-subtyp"/>
</dbReference>
<feature type="chain" id="PRO_5046616276" description="LRRCT domain-containing protein" evidence="6">
    <location>
        <begin position="21"/>
        <end position="519"/>
    </location>
</feature>
<evidence type="ECO:0000313" key="8">
    <source>
        <dbReference type="EMBL" id="CAL8140087.1"/>
    </source>
</evidence>
<dbReference type="InterPro" id="IPR001611">
    <property type="entry name" value="Leu-rich_rpt"/>
</dbReference>
<dbReference type="PRINTS" id="PR00019">
    <property type="entry name" value="LEURICHRPT"/>
</dbReference>
<keyword evidence="9" id="KW-1185">Reference proteome</keyword>
<keyword evidence="5" id="KW-1133">Transmembrane helix</keyword>
<evidence type="ECO:0000313" key="9">
    <source>
        <dbReference type="Proteomes" id="UP001642540"/>
    </source>
</evidence>
<dbReference type="EMBL" id="CAXLJM020000133">
    <property type="protein sequence ID" value="CAL8140087.1"/>
    <property type="molecule type" value="Genomic_DNA"/>
</dbReference>
<dbReference type="SMART" id="SM00082">
    <property type="entry name" value="LRRCT"/>
    <property type="match status" value="1"/>
</dbReference>
<evidence type="ECO:0000259" key="7">
    <source>
        <dbReference type="SMART" id="SM00082"/>
    </source>
</evidence>
<dbReference type="PANTHER" id="PTHR24366">
    <property type="entry name" value="IG(IMMUNOGLOBULIN) AND LRR(LEUCINE RICH REPEAT) DOMAINS"/>
    <property type="match status" value="1"/>
</dbReference>
<feature type="signal peptide" evidence="6">
    <location>
        <begin position="1"/>
        <end position="20"/>
    </location>
</feature>